<evidence type="ECO:0000313" key="9">
    <source>
        <dbReference type="Proteomes" id="UP000315010"/>
    </source>
</evidence>
<dbReference type="InterPro" id="IPR013320">
    <property type="entry name" value="ConA-like_dom_sf"/>
</dbReference>
<evidence type="ECO:0000256" key="1">
    <source>
        <dbReference type="ARBA" id="ARBA00009865"/>
    </source>
</evidence>
<dbReference type="RefSeq" id="WP_146395273.1">
    <property type="nucleotide sequence ID" value="NZ_SJPJ01000001.1"/>
</dbReference>
<dbReference type="AlphaFoldDB" id="A0A5C5YYS9"/>
<proteinExistence type="inferred from homology"/>
<dbReference type="EMBL" id="SJPJ01000001">
    <property type="protein sequence ID" value="TWT80204.1"/>
    <property type="molecule type" value="Genomic_DNA"/>
</dbReference>
<evidence type="ECO:0000256" key="6">
    <source>
        <dbReference type="RuleBase" id="RU361187"/>
    </source>
</evidence>
<dbReference type="InterPro" id="IPR023296">
    <property type="entry name" value="Glyco_hydro_beta-prop_sf"/>
</dbReference>
<dbReference type="InterPro" id="IPR051795">
    <property type="entry name" value="Glycosyl_Hydrlase_43"/>
</dbReference>
<gene>
    <name evidence="8" type="primary">arbA</name>
    <name evidence="8" type="ORF">CA13_16170</name>
</gene>
<dbReference type="Gene3D" id="2.115.10.20">
    <property type="entry name" value="Glycosyl hydrolase domain, family 43"/>
    <property type="match status" value="1"/>
</dbReference>
<dbReference type="EC" id="3.2.1.-" evidence="8"/>
<feature type="site" description="Important for catalytic activity, responsible for pKa modulation of the active site Glu and correct orientation of both the proton donor and substrate" evidence="5">
    <location>
        <position position="152"/>
    </location>
</feature>
<dbReference type="Pfam" id="PF04616">
    <property type="entry name" value="Glyco_hydro_43"/>
    <property type="match status" value="1"/>
</dbReference>
<dbReference type="InterPro" id="IPR006710">
    <property type="entry name" value="Glyco_hydro_43"/>
</dbReference>
<dbReference type="GO" id="GO:0005975">
    <property type="term" value="P:carbohydrate metabolic process"/>
    <property type="evidence" value="ECO:0007669"/>
    <property type="project" value="InterPro"/>
</dbReference>
<dbReference type="SUPFAM" id="SSF75005">
    <property type="entry name" value="Arabinanase/levansucrase/invertase"/>
    <property type="match status" value="1"/>
</dbReference>
<dbReference type="Pfam" id="PF17851">
    <property type="entry name" value="GH43_C2"/>
    <property type="match status" value="1"/>
</dbReference>
<dbReference type="OrthoDB" id="9762066at2"/>
<keyword evidence="2 6" id="KW-0378">Hydrolase</keyword>
<evidence type="ECO:0000256" key="4">
    <source>
        <dbReference type="PIRSR" id="PIRSR606710-1"/>
    </source>
</evidence>
<dbReference type="GO" id="GO:0004553">
    <property type="term" value="F:hydrolase activity, hydrolyzing O-glycosyl compounds"/>
    <property type="evidence" value="ECO:0007669"/>
    <property type="project" value="InterPro"/>
</dbReference>
<comment type="similarity">
    <text evidence="1 6">Belongs to the glycosyl hydrolase 43 family.</text>
</comment>
<dbReference type="Proteomes" id="UP000315010">
    <property type="component" value="Unassembled WGS sequence"/>
</dbReference>
<dbReference type="SUPFAM" id="SSF49899">
    <property type="entry name" value="Concanavalin A-like lectins/glucanases"/>
    <property type="match status" value="1"/>
</dbReference>
<evidence type="ECO:0000256" key="2">
    <source>
        <dbReference type="ARBA" id="ARBA00022801"/>
    </source>
</evidence>
<feature type="domain" description="Beta-xylosidase C-terminal Concanavalin A-like" evidence="7">
    <location>
        <begin position="346"/>
        <end position="487"/>
    </location>
</feature>
<reference evidence="8 9" key="1">
    <citation type="submission" date="2019-02" db="EMBL/GenBank/DDBJ databases">
        <title>Deep-cultivation of Planctomycetes and their phenomic and genomic characterization uncovers novel biology.</title>
        <authorList>
            <person name="Wiegand S."/>
            <person name="Jogler M."/>
            <person name="Boedeker C."/>
            <person name="Pinto D."/>
            <person name="Vollmers J."/>
            <person name="Rivas-Marin E."/>
            <person name="Kohn T."/>
            <person name="Peeters S.H."/>
            <person name="Heuer A."/>
            <person name="Rast P."/>
            <person name="Oberbeckmann S."/>
            <person name="Bunk B."/>
            <person name="Jeske O."/>
            <person name="Meyerdierks A."/>
            <person name="Storesund J.E."/>
            <person name="Kallscheuer N."/>
            <person name="Luecker S."/>
            <person name="Lage O.M."/>
            <person name="Pohl T."/>
            <person name="Merkel B.J."/>
            <person name="Hornburger P."/>
            <person name="Mueller R.-W."/>
            <person name="Bruemmer F."/>
            <person name="Labrenz M."/>
            <person name="Spormann A.M."/>
            <person name="Op Den Camp H."/>
            <person name="Overmann J."/>
            <person name="Amann R."/>
            <person name="Jetten M.S.M."/>
            <person name="Mascher T."/>
            <person name="Medema M.H."/>
            <person name="Devos D.P."/>
            <person name="Kaster A.-K."/>
            <person name="Ovreas L."/>
            <person name="Rohde M."/>
            <person name="Galperin M.Y."/>
            <person name="Jogler C."/>
        </authorList>
    </citation>
    <scope>NUCLEOTIDE SEQUENCE [LARGE SCALE GENOMIC DNA]</scope>
    <source>
        <strain evidence="8 9">CA13</strain>
    </source>
</reference>
<feature type="active site" description="Proton acceptor" evidence="4">
    <location>
        <position position="45"/>
    </location>
</feature>
<organism evidence="8 9">
    <name type="scientific">Novipirellula herctigrandis</name>
    <dbReference type="NCBI Taxonomy" id="2527986"/>
    <lineage>
        <taxon>Bacteria</taxon>
        <taxon>Pseudomonadati</taxon>
        <taxon>Planctomycetota</taxon>
        <taxon>Planctomycetia</taxon>
        <taxon>Pirellulales</taxon>
        <taxon>Pirellulaceae</taxon>
        <taxon>Novipirellula</taxon>
    </lineage>
</organism>
<dbReference type="PANTHER" id="PTHR42812">
    <property type="entry name" value="BETA-XYLOSIDASE"/>
    <property type="match status" value="1"/>
</dbReference>
<name>A0A5C5YYS9_9BACT</name>
<keyword evidence="3 6" id="KW-0326">Glycosidase</keyword>
<evidence type="ECO:0000256" key="5">
    <source>
        <dbReference type="PIRSR" id="PIRSR606710-2"/>
    </source>
</evidence>
<dbReference type="PANTHER" id="PTHR42812:SF5">
    <property type="entry name" value="ENDO-ARABINASE"/>
    <property type="match status" value="1"/>
</dbReference>
<comment type="caution">
    <text evidence="8">The sequence shown here is derived from an EMBL/GenBank/DDBJ whole genome shotgun (WGS) entry which is preliminary data.</text>
</comment>
<dbReference type="InterPro" id="IPR041542">
    <property type="entry name" value="GH43_C2"/>
</dbReference>
<protein>
    <submittedName>
        <fullName evidence="8">Extracellular exo-alpha-(1-&gt;5)-L-arabinofuranosidase ArbA</fullName>
        <ecNumber evidence="8">3.2.1.-</ecNumber>
    </submittedName>
</protein>
<evidence type="ECO:0000313" key="8">
    <source>
        <dbReference type="EMBL" id="TWT80204.1"/>
    </source>
</evidence>
<dbReference type="CDD" id="cd08999">
    <property type="entry name" value="GH43_ABN-like"/>
    <property type="match status" value="1"/>
</dbReference>
<evidence type="ECO:0000256" key="3">
    <source>
        <dbReference type="ARBA" id="ARBA00023295"/>
    </source>
</evidence>
<accession>A0A5C5YYS9</accession>
<dbReference type="Gene3D" id="2.60.120.200">
    <property type="match status" value="1"/>
</dbReference>
<feature type="active site" description="Proton donor" evidence="4">
    <location>
        <position position="212"/>
    </location>
</feature>
<sequence>MVNEMFSPLAKWLCFTFVVMLPQTLIAQPFEQTYRNPVIAGDFPDPTVIRVGSDYYACGTSHDFVPAYPLYHSTDLANWRRIGSVFNELPEWVSGSCWAPELFYENGKFFVYYTAKRKSDNVSCIGVAVANDIREGFVDHGVIIEWGKEAIDAFIFEDDQGKKFISWKAYGLNPTREIEILASELSGDGLSLVGDHFSLTRHDKGWKGAGDEGQCILKHGDYYYHFYSVGGCCDNRCDYNIRVARTKDLHGDWEQYEAGSILHGGGLWKCSGHGTMVTTPDGRFFYLYHAYHRYDFEYVGRQGMLDELLWDDASGWPYFRYGPIPTVQAPVPLRNTQQLRRSLFRDDFESVENLIPWQWDVGLSKPVISQQAGQLGLQNQNNGLTFLGVDTRVGNYSVETTMVDATGGFNGLCVYANPENLIMWGVEDQQIKLKSIRRGEAEETVCGSIDTNQKVHLKFQAVNARLFSFFWSTDGANWNRFPEGVEHVDASDLPPWTRSIRVGFVQEGLDSLASFEYFMVSDQ</sequence>
<evidence type="ECO:0000259" key="7">
    <source>
        <dbReference type="Pfam" id="PF17851"/>
    </source>
</evidence>
<keyword evidence="9" id="KW-1185">Reference proteome</keyword>